<protein>
    <submittedName>
        <fullName evidence="7">Enoyl-CoA hydratase</fullName>
    </submittedName>
</protein>
<evidence type="ECO:0000256" key="1">
    <source>
        <dbReference type="ARBA" id="ARBA00002994"/>
    </source>
</evidence>
<comment type="catalytic activity">
    <reaction evidence="5">
        <text>a 4-saturated-(3S)-3-hydroxyacyl-CoA = a (3E)-enoyl-CoA + H2O</text>
        <dbReference type="Rhea" id="RHEA:20724"/>
        <dbReference type="ChEBI" id="CHEBI:15377"/>
        <dbReference type="ChEBI" id="CHEBI:58521"/>
        <dbReference type="ChEBI" id="CHEBI:137480"/>
        <dbReference type="EC" id="4.2.1.17"/>
    </reaction>
</comment>
<dbReference type="Gene3D" id="3.90.226.10">
    <property type="entry name" value="2-enoyl-CoA Hydratase, Chain A, domain 1"/>
    <property type="match status" value="1"/>
</dbReference>
<dbReference type="AlphaFoldDB" id="A0A2S2C0S2"/>
<dbReference type="GO" id="GO:0004300">
    <property type="term" value="F:enoyl-CoA hydratase activity"/>
    <property type="evidence" value="ECO:0007669"/>
    <property type="project" value="UniProtKB-EC"/>
</dbReference>
<dbReference type="Pfam" id="PF00378">
    <property type="entry name" value="ECH_1"/>
    <property type="match status" value="1"/>
</dbReference>
<dbReference type="InterPro" id="IPR001753">
    <property type="entry name" value="Enoyl-CoA_hydra/iso"/>
</dbReference>
<comment type="function">
    <text evidence="1">Could possibly oxidize fatty acids using specific components.</text>
</comment>
<evidence type="ECO:0000256" key="2">
    <source>
        <dbReference type="ARBA" id="ARBA00005254"/>
    </source>
</evidence>
<dbReference type="InterPro" id="IPR029045">
    <property type="entry name" value="ClpP/crotonase-like_dom_sf"/>
</dbReference>
<dbReference type="EMBL" id="CP021354">
    <property type="protein sequence ID" value="AWK74449.1"/>
    <property type="molecule type" value="Genomic_DNA"/>
</dbReference>
<dbReference type="OrthoDB" id="9777711at2"/>
<dbReference type="PANTHER" id="PTHR43802">
    <property type="entry name" value="ENOYL-COA HYDRATASE"/>
    <property type="match status" value="1"/>
</dbReference>
<keyword evidence="3" id="KW-0443">Lipid metabolism</keyword>
<sequence length="272" mass="29295">MSSTRDSAADSRTPATNSVLVTRSGAILTLTINRPHRKNALDEAAFTRLREELRNAGADETVRAVVLTGAGGDFCSGADLAGEKEPRHPLNRMRWMGDIAEALHHLPQPTVARVEGVAVGAGCNLALGCDLVVASTTARFSEIFPRRGMSVDFGGSWLLPRVVGLQQAKRLAFLGEIIDAHEALRIGIATWVKAPDELDHFVLDLATRLASGPPIALAQSKVMINQASSSTFREALEGESRAQLINFATDEPLASRAFLDKTEPTFEGTWQL</sequence>
<dbReference type="PANTHER" id="PTHR43802:SF1">
    <property type="entry name" value="IP11341P-RELATED"/>
    <property type="match status" value="1"/>
</dbReference>
<comment type="catalytic activity">
    <reaction evidence="4">
        <text>a (3S)-3-hydroxyacyl-CoA = a (2E)-enoyl-CoA + H2O</text>
        <dbReference type="Rhea" id="RHEA:16105"/>
        <dbReference type="ChEBI" id="CHEBI:15377"/>
        <dbReference type="ChEBI" id="CHEBI:57318"/>
        <dbReference type="ChEBI" id="CHEBI:58856"/>
        <dbReference type="EC" id="4.2.1.17"/>
    </reaction>
</comment>
<keyword evidence="3" id="KW-0276">Fatty acid metabolism</keyword>
<evidence type="ECO:0000313" key="8">
    <source>
        <dbReference type="Proteomes" id="UP000245711"/>
    </source>
</evidence>
<proteinExistence type="inferred from homology"/>
<dbReference type="GO" id="GO:0006631">
    <property type="term" value="P:fatty acid metabolic process"/>
    <property type="evidence" value="ECO:0007669"/>
    <property type="project" value="UniProtKB-KW"/>
</dbReference>
<organism evidence="7 8">
    <name type="scientific">Rhodococcus oxybenzonivorans</name>
    <dbReference type="NCBI Taxonomy" id="1990687"/>
    <lineage>
        <taxon>Bacteria</taxon>
        <taxon>Bacillati</taxon>
        <taxon>Actinomycetota</taxon>
        <taxon>Actinomycetes</taxon>
        <taxon>Mycobacteriales</taxon>
        <taxon>Nocardiaceae</taxon>
        <taxon>Rhodococcus</taxon>
    </lineage>
</organism>
<dbReference type="SUPFAM" id="SSF52096">
    <property type="entry name" value="ClpP/crotonase"/>
    <property type="match status" value="1"/>
</dbReference>
<keyword evidence="8" id="KW-1185">Reference proteome</keyword>
<evidence type="ECO:0000256" key="5">
    <source>
        <dbReference type="ARBA" id="ARBA00023717"/>
    </source>
</evidence>
<reference evidence="7 8" key="1">
    <citation type="submission" date="2017-05" db="EMBL/GenBank/DDBJ databases">
        <title>Isolation of Rhodococcus sp. S2-17 biodegrading of BP-3.</title>
        <authorList>
            <person name="Lee Y."/>
            <person name="Kim K.H."/>
            <person name="Chun B.H."/>
            <person name="Jung H.S."/>
            <person name="Jeon C.O."/>
        </authorList>
    </citation>
    <scope>NUCLEOTIDE SEQUENCE [LARGE SCALE GENOMIC DNA]</scope>
    <source>
        <strain evidence="7 8">S2-17</strain>
    </source>
</reference>
<accession>A0A2S2C0S2</accession>
<comment type="similarity">
    <text evidence="2 6">Belongs to the enoyl-CoA hydratase/isomerase family.</text>
</comment>
<dbReference type="PROSITE" id="PS00166">
    <property type="entry name" value="ENOYL_COA_HYDRATASE"/>
    <property type="match status" value="1"/>
</dbReference>
<evidence type="ECO:0000256" key="3">
    <source>
        <dbReference type="ARBA" id="ARBA00022832"/>
    </source>
</evidence>
<dbReference type="CDD" id="cd06558">
    <property type="entry name" value="crotonase-like"/>
    <property type="match status" value="1"/>
</dbReference>
<dbReference type="RefSeq" id="WP_109333387.1">
    <property type="nucleotide sequence ID" value="NZ_CP021354.1"/>
</dbReference>
<dbReference type="Proteomes" id="UP000245711">
    <property type="component" value="Chromosome"/>
</dbReference>
<evidence type="ECO:0000313" key="7">
    <source>
        <dbReference type="EMBL" id="AWK74449.1"/>
    </source>
</evidence>
<dbReference type="KEGG" id="roz:CBI38_25755"/>
<evidence type="ECO:0000256" key="4">
    <source>
        <dbReference type="ARBA" id="ARBA00023709"/>
    </source>
</evidence>
<evidence type="ECO:0000256" key="6">
    <source>
        <dbReference type="RuleBase" id="RU003707"/>
    </source>
</evidence>
<gene>
    <name evidence="7" type="ORF">CBI38_25755</name>
</gene>
<dbReference type="InterPro" id="IPR018376">
    <property type="entry name" value="Enoyl-CoA_hyd/isom_CS"/>
</dbReference>
<name>A0A2S2C0S2_9NOCA</name>